<reference evidence="2" key="1">
    <citation type="journal article" date="2019" name="Int. J. Syst. Evol. Microbiol.">
        <title>The Global Catalogue of Microorganisms (GCM) 10K type strain sequencing project: providing services to taxonomists for standard genome sequencing and annotation.</title>
        <authorList>
            <consortium name="The Broad Institute Genomics Platform"/>
            <consortium name="The Broad Institute Genome Sequencing Center for Infectious Disease"/>
            <person name="Wu L."/>
            <person name="Ma J."/>
        </authorList>
    </citation>
    <scope>NUCLEOTIDE SEQUENCE [LARGE SCALE GENOMIC DNA]</scope>
    <source>
        <strain evidence="2">JCM 5067</strain>
    </source>
</reference>
<gene>
    <name evidence="1" type="ORF">GCM10010394_06370</name>
</gene>
<accession>A0ABP3Q124</accession>
<dbReference type="EMBL" id="BAAACA010000005">
    <property type="protein sequence ID" value="GAA0580532.1"/>
    <property type="molecule type" value="Genomic_DNA"/>
</dbReference>
<name>A0ABP3Q124_9ACTN</name>
<dbReference type="Proteomes" id="UP001500668">
    <property type="component" value="Unassembled WGS sequence"/>
</dbReference>
<proteinExistence type="predicted"/>
<evidence type="ECO:0008006" key="3">
    <source>
        <dbReference type="Google" id="ProtNLM"/>
    </source>
</evidence>
<evidence type="ECO:0000313" key="1">
    <source>
        <dbReference type="EMBL" id="GAA0580532.1"/>
    </source>
</evidence>
<organism evidence="1 2">
    <name type="scientific">Streptomyces crystallinus</name>
    <dbReference type="NCBI Taxonomy" id="68191"/>
    <lineage>
        <taxon>Bacteria</taxon>
        <taxon>Bacillati</taxon>
        <taxon>Actinomycetota</taxon>
        <taxon>Actinomycetes</taxon>
        <taxon>Kitasatosporales</taxon>
        <taxon>Streptomycetaceae</taxon>
        <taxon>Streptomyces</taxon>
    </lineage>
</organism>
<evidence type="ECO:0000313" key="2">
    <source>
        <dbReference type="Proteomes" id="UP001500668"/>
    </source>
</evidence>
<comment type="caution">
    <text evidence="1">The sequence shown here is derived from an EMBL/GenBank/DDBJ whole genome shotgun (WGS) entry which is preliminary data.</text>
</comment>
<keyword evidence="2" id="KW-1185">Reference proteome</keyword>
<sequence length="350" mass="39238">MGSRKIVYLDQNKWVEILKAQKSGRDSPSLTAAATLRKAVQSGSIVVPLAAGHYVETWHRSDWKSRHNLAWIMRDLSQFSTLAPVQRVQRWEIDLALIHYLGFKSGEEEPRAVQEQILGRGVNHAFASPTGRLRLVSSVATEGRPEGAPLEPEPQLLALLDKVRALPNDAYEWWSLAGNANDSMIQKGWDTRGQHRIGEAYAMQERALSDHLVTSPGKKGKLDDLIAAQDLTEISEDVNEAAAKIGLDPLNVYGKLVQMGGPEAVKGFLRAMPSVAVRYEARRLKHRNAQWSWQQHDHIDLAALSVAVPYADIVVTERQWAHLFKVAKLDRRFNTRMISRLGDLPKILDD</sequence>
<dbReference type="RefSeq" id="WP_344069782.1">
    <property type="nucleotide sequence ID" value="NZ_BAAACA010000005.1"/>
</dbReference>
<protein>
    <recommendedName>
        <fullName evidence="3">PIN domain-containing protein</fullName>
    </recommendedName>
</protein>